<proteinExistence type="predicted"/>
<dbReference type="AlphaFoldDB" id="A0A7S3VHK7"/>
<organism evidence="3">
    <name type="scientific">Dunaliella tertiolecta</name>
    <name type="common">Green alga</name>
    <dbReference type="NCBI Taxonomy" id="3047"/>
    <lineage>
        <taxon>Eukaryota</taxon>
        <taxon>Viridiplantae</taxon>
        <taxon>Chlorophyta</taxon>
        <taxon>core chlorophytes</taxon>
        <taxon>Chlorophyceae</taxon>
        <taxon>CS clade</taxon>
        <taxon>Chlamydomonadales</taxon>
        <taxon>Dunaliellaceae</taxon>
        <taxon>Dunaliella</taxon>
    </lineage>
</organism>
<dbReference type="Pfam" id="PF12766">
    <property type="entry name" value="Pyridox_oxase_2"/>
    <property type="match status" value="1"/>
</dbReference>
<evidence type="ECO:0000256" key="1">
    <source>
        <dbReference type="SAM" id="MobiDB-lite"/>
    </source>
</evidence>
<protein>
    <recommendedName>
        <fullName evidence="2">Pyridoxamine 5'-phosphate oxidase Alr4036 family FMN-binding domain-containing protein</fullName>
    </recommendedName>
</protein>
<evidence type="ECO:0000259" key="2">
    <source>
        <dbReference type="Pfam" id="PF12766"/>
    </source>
</evidence>
<sequence>MMATKTFPTWRAKLQASLQKHENLVFSKYFQLATIKPDGRPANRTVVFRGFLDGTNDITFVTDKRYNKVAEAAQNPAAEVAWYFTESREQYRLSGLLTVVGPEHKSQALQDARAAAWRSMSDKARAQYLWPAPGAPKTGKEELPQQPPPSADQPPLPTFCLSVLSIQEVDYYQTSDQVRYKYSLVDTDSWQELELNA</sequence>
<reference evidence="3" key="1">
    <citation type="submission" date="2021-01" db="EMBL/GenBank/DDBJ databases">
        <authorList>
            <person name="Corre E."/>
            <person name="Pelletier E."/>
            <person name="Niang G."/>
            <person name="Scheremetjew M."/>
            <person name="Finn R."/>
            <person name="Kale V."/>
            <person name="Holt S."/>
            <person name="Cochrane G."/>
            <person name="Meng A."/>
            <person name="Brown T."/>
            <person name="Cohen L."/>
        </authorList>
    </citation>
    <scope>NUCLEOTIDE SEQUENCE</scope>
    <source>
        <strain evidence="3">CCMP1320</strain>
    </source>
</reference>
<gene>
    <name evidence="3" type="ORF">DTER00134_LOCUS9</name>
</gene>
<feature type="domain" description="Pyridoxamine 5'-phosphate oxidase Alr4036 family FMN-binding" evidence="2">
    <location>
        <begin position="9"/>
        <end position="100"/>
    </location>
</feature>
<dbReference type="PANTHER" id="PTHR28243">
    <property type="entry name" value="AGL049CP"/>
    <property type="match status" value="1"/>
</dbReference>
<dbReference type="InterPro" id="IPR024624">
    <property type="entry name" value="Pyridox_Oxase_Alr4036_FMN-bd"/>
</dbReference>
<feature type="compositionally biased region" description="Pro residues" evidence="1">
    <location>
        <begin position="145"/>
        <end position="155"/>
    </location>
</feature>
<evidence type="ECO:0000313" key="3">
    <source>
        <dbReference type="EMBL" id="CAE0484970.1"/>
    </source>
</evidence>
<dbReference type="Gene3D" id="2.30.110.10">
    <property type="entry name" value="Electron Transport, Fmn-binding Protein, Chain A"/>
    <property type="match status" value="1"/>
</dbReference>
<accession>A0A7S3VHK7</accession>
<name>A0A7S3VHK7_DUNTE</name>
<dbReference type="GO" id="GO:0010181">
    <property type="term" value="F:FMN binding"/>
    <property type="evidence" value="ECO:0007669"/>
    <property type="project" value="InterPro"/>
</dbReference>
<dbReference type="EMBL" id="HBIP01000040">
    <property type="protein sequence ID" value="CAE0484970.1"/>
    <property type="molecule type" value="Transcribed_RNA"/>
</dbReference>
<dbReference type="UniPathway" id="UPA01068">
    <property type="reaction ID" value="UER00304"/>
</dbReference>
<dbReference type="SUPFAM" id="SSF50475">
    <property type="entry name" value="FMN-binding split barrel"/>
    <property type="match status" value="1"/>
</dbReference>
<feature type="region of interest" description="Disordered" evidence="1">
    <location>
        <begin position="130"/>
        <end position="155"/>
    </location>
</feature>
<dbReference type="InterPro" id="IPR012349">
    <property type="entry name" value="Split_barrel_FMN-bd"/>
</dbReference>
<dbReference type="PANTHER" id="PTHR28243:SF1">
    <property type="entry name" value="PYRIDOXAMINE 5'-PHOSPHATE OXIDASE ALR4036 FAMILY FMN-BINDING DOMAIN-CONTAINING PROTEIN"/>
    <property type="match status" value="1"/>
</dbReference>